<protein>
    <submittedName>
        <fullName evidence="2">Uncharacterized protein</fullName>
    </submittedName>
</protein>
<feature type="transmembrane region" description="Helical" evidence="1">
    <location>
        <begin position="34"/>
        <end position="54"/>
    </location>
</feature>
<accession>A0ABP0FB15</accession>
<organism evidence="2 3">
    <name type="scientific">Clavelina lepadiformis</name>
    <name type="common">Light-bulb sea squirt</name>
    <name type="synonym">Ascidia lepadiformis</name>
    <dbReference type="NCBI Taxonomy" id="159417"/>
    <lineage>
        <taxon>Eukaryota</taxon>
        <taxon>Metazoa</taxon>
        <taxon>Chordata</taxon>
        <taxon>Tunicata</taxon>
        <taxon>Ascidiacea</taxon>
        <taxon>Aplousobranchia</taxon>
        <taxon>Clavelinidae</taxon>
        <taxon>Clavelina</taxon>
    </lineage>
</organism>
<dbReference type="Proteomes" id="UP001642483">
    <property type="component" value="Unassembled WGS sequence"/>
</dbReference>
<sequence length="103" mass="12052">MENVWYELLRLAWSCLDSTYPKLIDVCSPSSQRLFLQCLVFTFFAHACFVSNLISIKSCACYNFPCNRTFNSYGIGCVKHSWFLHRSQNVYSMHLLQDNRKPP</sequence>
<evidence type="ECO:0000256" key="1">
    <source>
        <dbReference type="SAM" id="Phobius"/>
    </source>
</evidence>
<dbReference type="EMBL" id="CAWYQH010000024">
    <property type="protein sequence ID" value="CAK8675660.1"/>
    <property type="molecule type" value="Genomic_DNA"/>
</dbReference>
<evidence type="ECO:0000313" key="2">
    <source>
        <dbReference type="EMBL" id="CAK8675660.1"/>
    </source>
</evidence>
<keyword evidence="3" id="KW-1185">Reference proteome</keyword>
<comment type="caution">
    <text evidence="2">The sequence shown here is derived from an EMBL/GenBank/DDBJ whole genome shotgun (WGS) entry which is preliminary data.</text>
</comment>
<keyword evidence="1" id="KW-0812">Transmembrane</keyword>
<gene>
    <name evidence="2" type="ORF">CVLEPA_LOCUS5210</name>
</gene>
<name>A0ABP0FB15_CLALP</name>
<reference evidence="2 3" key="1">
    <citation type="submission" date="2024-02" db="EMBL/GenBank/DDBJ databases">
        <authorList>
            <person name="Daric V."/>
            <person name="Darras S."/>
        </authorList>
    </citation>
    <scope>NUCLEOTIDE SEQUENCE [LARGE SCALE GENOMIC DNA]</scope>
</reference>
<proteinExistence type="predicted"/>
<keyword evidence="1" id="KW-1133">Transmembrane helix</keyword>
<evidence type="ECO:0000313" key="3">
    <source>
        <dbReference type="Proteomes" id="UP001642483"/>
    </source>
</evidence>
<keyword evidence="1" id="KW-0472">Membrane</keyword>